<dbReference type="HAMAP" id="MF_00321">
    <property type="entry name" value="GTPase_EngB"/>
    <property type="match status" value="1"/>
</dbReference>
<evidence type="ECO:0000256" key="8">
    <source>
        <dbReference type="ARBA" id="ARBA00023210"/>
    </source>
</evidence>
<keyword evidence="6" id="KW-0460">Magnesium</keyword>
<keyword evidence="4" id="KW-0479">Metal-binding</keyword>
<reference evidence="12" key="2">
    <citation type="submission" date="2021-04" db="EMBL/GenBank/DDBJ databases">
        <authorList>
            <person name="Gilroy R."/>
        </authorList>
    </citation>
    <scope>NUCLEOTIDE SEQUENCE</scope>
    <source>
        <strain evidence="12">A5-1222</strain>
    </source>
</reference>
<dbReference type="Proteomes" id="UP000824247">
    <property type="component" value="Unassembled WGS sequence"/>
</dbReference>
<evidence type="ECO:0000313" key="12">
    <source>
        <dbReference type="EMBL" id="MBU3830925.1"/>
    </source>
</evidence>
<dbReference type="InterPro" id="IPR005225">
    <property type="entry name" value="Small_GTP-bd"/>
</dbReference>
<dbReference type="NCBIfam" id="TIGR03598">
    <property type="entry name" value="GTPase_YsxC"/>
    <property type="match status" value="1"/>
</dbReference>
<dbReference type="InterPro" id="IPR030393">
    <property type="entry name" value="G_ENGB_dom"/>
</dbReference>
<sequence length="193" mass="21873">MIRFIKSANFVEQYFVDKRNQICFVGRSNVGKSSLINALANQKIAKTSSTPGHTKLVNFFDFDQYVLVDLPGYGYSKTSGKDSIVIKNLINEYLSWSTKLVCVFQLCNIDVITQDDVEMSTHLNQMSKKYGIDHVVLLTKADKVNNSHFDNNKIKISKFLNVNIDNLIPISAKSKLNINKLKSIILAINQKHK</sequence>
<dbReference type="PANTHER" id="PTHR11649">
    <property type="entry name" value="MSS1/TRME-RELATED GTP-BINDING PROTEIN"/>
    <property type="match status" value="1"/>
</dbReference>
<accession>A0A9E2KWT8</accession>
<evidence type="ECO:0000256" key="2">
    <source>
        <dbReference type="ARBA" id="ARBA00009638"/>
    </source>
</evidence>
<dbReference type="NCBIfam" id="TIGR00231">
    <property type="entry name" value="small_GTP"/>
    <property type="match status" value="1"/>
</dbReference>
<comment type="function">
    <text evidence="10">Necessary for normal cell division and for the maintenance of normal septation.</text>
</comment>
<proteinExistence type="inferred from homology"/>
<evidence type="ECO:0000259" key="11">
    <source>
        <dbReference type="PROSITE" id="PS51706"/>
    </source>
</evidence>
<reference evidence="12" key="1">
    <citation type="journal article" date="2021" name="PeerJ">
        <title>Extensive microbial diversity within the chicken gut microbiome revealed by metagenomics and culture.</title>
        <authorList>
            <person name="Gilroy R."/>
            <person name="Ravi A."/>
            <person name="Getino M."/>
            <person name="Pursley I."/>
            <person name="Horton D.L."/>
            <person name="Alikhan N.F."/>
            <person name="Baker D."/>
            <person name="Gharbi K."/>
            <person name="Hall N."/>
            <person name="Watson M."/>
            <person name="Adriaenssens E.M."/>
            <person name="Foster-Nyarko E."/>
            <person name="Jarju S."/>
            <person name="Secka A."/>
            <person name="Antonio M."/>
            <person name="Oren A."/>
            <person name="Chaudhuri R.R."/>
            <person name="La Ragione R."/>
            <person name="Hildebrand F."/>
            <person name="Pallen M.J."/>
        </authorList>
    </citation>
    <scope>NUCLEOTIDE SEQUENCE</scope>
    <source>
        <strain evidence="12">A5-1222</strain>
    </source>
</reference>
<name>A0A9E2KWT8_9BACT</name>
<comment type="cofactor">
    <cofactor evidence="1">
        <name>Mg(2+)</name>
        <dbReference type="ChEBI" id="CHEBI:18420"/>
    </cofactor>
</comment>
<dbReference type="GO" id="GO:0005525">
    <property type="term" value="F:GTP binding"/>
    <property type="evidence" value="ECO:0007669"/>
    <property type="project" value="UniProtKB-UniRule"/>
</dbReference>
<dbReference type="Pfam" id="PF01926">
    <property type="entry name" value="MMR_HSR1"/>
    <property type="match status" value="1"/>
</dbReference>
<comment type="caution">
    <text evidence="12">The sequence shown here is derived from an EMBL/GenBank/DDBJ whole genome shotgun (WGS) entry which is preliminary data.</text>
</comment>
<evidence type="ECO:0000256" key="6">
    <source>
        <dbReference type="ARBA" id="ARBA00022842"/>
    </source>
</evidence>
<dbReference type="InterPro" id="IPR027417">
    <property type="entry name" value="P-loop_NTPase"/>
</dbReference>
<evidence type="ECO:0000256" key="4">
    <source>
        <dbReference type="ARBA" id="ARBA00022723"/>
    </source>
</evidence>
<evidence type="ECO:0000256" key="1">
    <source>
        <dbReference type="ARBA" id="ARBA00001946"/>
    </source>
</evidence>
<organism evidence="12 13">
    <name type="scientific">Candidatus Ureaplasma intestinipullorum</name>
    <dbReference type="NCBI Taxonomy" id="2838770"/>
    <lineage>
        <taxon>Bacteria</taxon>
        <taxon>Bacillati</taxon>
        <taxon>Mycoplasmatota</taxon>
        <taxon>Mycoplasmoidales</taxon>
        <taxon>Mycoplasmoidaceae</taxon>
        <taxon>Ureaplasma</taxon>
    </lineage>
</organism>
<dbReference type="SUPFAM" id="SSF52540">
    <property type="entry name" value="P-loop containing nucleoside triphosphate hydrolases"/>
    <property type="match status" value="1"/>
</dbReference>
<gene>
    <name evidence="12" type="primary">yihA</name>
    <name evidence="10" type="synonym">engB</name>
    <name evidence="12" type="ORF">H9897_02110</name>
</gene>
<keyword evidence="7 10" id="KW-0342">GTP-binding</keyword>
<dbReference type="CDD" id="cd01876">
    <property type="entry name" value="YihA_EngB"/>
    <property type="match status" value="1"/>
</dbReference>
<keyword evidence="3 10" id="KW-0132">Cell division</keyword>
<evidence type="ECO:0000256" key="3">
    <source>
        <dbReference type="ARBA" id="ARBA00022618"/>
    </source>
</evidence>
<evidence type="ECO:0000256" key="7">
    <source>
        <dbReference type="ARBA" id="ARBA00023134"/>
    </source>
</evidence>
<evidence type="ECO:0000256" key="5">
    <source>
        <dbReference type="ARBA" id="ARBA00022741"/>
    </source>
</evidence>
<dbReference type="AlphaFoldDB" id="A0A9E2KWT8"/>
<dbReference type="EMBL" id="JAHLFM010000029">
    <property type="protein sequence ID" value="MBU3830925.1"/>
    <property type="molecule type" value="Genomic_DNA"/>
</dbReference>
<dbReference type="InterPro" id="IPR019987">
    <property type="entry name" value="GTP-bd_ribosome_bio_YsxC"/>
</dbReference>
<dbReference type="InterPro" id="IPR006073">
    <property type="entry name" value="GTP-bd"/>
</dbReference>
<dbReference type="Gene3D" id="3.40.50.300">
    <property type="entry name" value="P-loop containing nucleotide triphosphate hydrolases"/>
    <property type="match status" value="1"/>
</dbReference>
<keyword evidence="9 10" id="KW-0131">Cell cycle</keyword>
<evidence type="ECO:0000256" key="10">
    <source>
        <dbReference type="HAMAP-Rule" id="MF_00321"/>
    </source>
</evidence>
<keyword evidence="5 10" id="KW-0547">Nucleotide-binding</keyword>
<keyword evidence="8 10" id="KW-0717">Septation</keyword>
<dbReference type="PANTHER" id="PTHR11649:SF13">
    <property type="entry name" value="ENGB-TYPE G DOMAIN-CONTAINING PROTEIN"/>
    <property type="match status" value="1"/>
</dbReference>
<dbReference type="PROSITE" id="PS51706">
    <property type="entry name" value="G_ENGB"/>
    <property type="match status" value="1"/>
</dbReference>
<evidence type="ECO:0000256" key="9">
    <source>
        <dbReference type="ARBA" id="ARBA00023306"/>
    </source>
</evidence>
<dbReference type="PRINTS" id="PR00326">
    <property type="entry name" value="GTP1OBG"/>
</dbReference>
<dbReference type="GO" id="GO:0000917">
    <property type="term" value="P:division septum assembly"/>
    <property type="evidence" value="ECO:0007669"/>
    <property type="project" value="UniProtKB-KW"/>
</dbReference>
<comment type="similarity">
    <text evidence="2 10">Belongs to the TRAFAC class TrmE-Era-EngA-EngB-Septin-like GTPase superfamily. EngB GTPase family.</text>
</comment>
<dbReference type="GO" id="GO:0046872">
    <property type="term" value="F:metal ion binding"/>
    <property type="evidence" value="ECO:0007669"/>
    <property type="project" value="UniProtKB-KW"/>
</dbReference>
<evidence type="ECO:0000313" key="13">
    <source>
        <dbReference type="Proteomes" id="UP000824247"/>
    </source>
</evidence>
<feature type="domain" description="EngB-type G" evidence="11">
    <location>
        <begin position="18"/>
        <end position="191"/>
    </location>
</feature>
<protein>
    <recommendedName>
        <fullName evidence="10">Probable GTP-binding protein EngB</fullName>
    </recommendedName>
</protein>
<dbReference type="GO" id="GO:0005829">
    <property type="term" value="C:cytosol"/>
    <property type="evidence" value="ECO:0007669"/>
    <property type="project" value="TreeGrafter"/>
</dbReference>